<evidence type="ECO:0000256" key="3">
    <source>
        <dbReference type="ARBA" id="ARBA00022827"/>
    </source>
</evidence>
<comment type="caution">
    <text evidence="6">The sequence shown here is derived from an EMBL/GenBank/DDBJ whole genome shotgun (WGS) entry which is preliminary data.</text>
</comment>
<name>A0A9W8YSA7_9PEZI</name>
<dbReference type="InterPro" id="IPR036188">
    <property type="entry name" value="FAD/NAD-bd_sf"/>
</dbReference>
<dbReference type="PANTHER" id="PTHR43004:SF19">
    <property type="entry name" value="BINDING MONOOXYGENASE, PUTATIVE (JCVI)-RELATED"/>
    <property type="match status" value="1"/>
</dbReference>
<reference evidence="6" key="1">
    <citation type="submission" date="2022-10" db="EMBL/GenBank/DDBJ databases">
        <title>Tapping the CABI collections for fungal endophytes: first genome assemblies for Collariella, Neodidymelliopsis, Ascochyta clinopodiicola, Didymella pomorum, Didymosphaeria variabile, Neocosmospora piperis and Neocucurbitaria cava.</title>
        <authorList>
            <person name="Hill R."/>
        </authorList>
    </citation>
    <scope>NUCLEOTIDE SEQUENCE</scope>
    <source>
        <strain evidence="6">IMI 355082</strain>
    </source>
</reference>
<dbReference type="AlphaFoldDB" id="A0A9W8YSA7"/>
<feature type="domain" description="FAD-binding" evidence="5">
    <location>
        <begin position="4"/>
        <end position="346"/>
    </location>
</feature>
<evidence type="ECO:0000256" key="4">
    <source>
        <dbReference type="ARBA" id="ARBA00023002"/>
    </source>
</evidence>
<dbReference type="PRINTS" id="PR00420">
    <property type="entry name" value="RNGMNOXGNASE"/>
</dbReference>
<comment type="cofactor">
    <cofactor evidence="1">
        <name>FAD</name>
        <dbReference type="ChEBI" id="CHEBI:57692"/>
    </cofactor>
</comment>
<dbReference type="InterPro" id="IPR050641">
    <property type="entry name" value="RIFMO-like"/>
</dbReference>
<keyword evidence="3" id="KW-0274">FAD</keyword>
<dbReference type="Gene3D" id="3.30.70.2450">
    <property type="match status" value="1"/>
</dbReference>
<dbReference type="Gene3D" id="3.40.30.120">
    <property type="match status" value="1"/>
</dbReference>
<protein>
    <recommendedName>
        <fullName evidence="5">FAD-binding domain-containing protein</fullName>
    </recommendedName>
</protein>
<keyword evidence="2" id="KW-0285">Flavoprotein</keyword>
<proteinExistence type="predicted"/>
<evidence type="ECO:0000313" key="7">
    <source>
        <dbReference type="Proteomes" id="UP001140453"/>
    </source>
</evidence>
<evidence type="ECO:0000313" key="6">
    <source>
        <dbReference type="EMBL" id="KAJ4390660.1"/>
    </source>
</evidence>
<keyword evidence="7" id="KW-1185">Reference proteome</keyword>
<sequence length="521" mass="57842">MSTIDILVVGAGPVGLTLAMELAIQGVAFRIVDKEPKPSDKSRALNVHSRTLEVLNRYGHIDELLAHSQKIVGNETYINRQRMAGLHIFDATQARPDSQFAGAFSISQVFTEGFLANRLAEKGITVERSVRVKSVVQDDDAATVVLIHEDGSEETVRAKYVAGCDGAHSVVRHSMDVSFEGDAYAQEFITADTMIDWEGHDGKIHFILGQGLLVMVPLGIGRSRIVLSRPSHLASQNDPTLEDFRTALEAQLPVGEKIRLHDPFWLARYHLHHRCATKYRDGRLFVAGDAAHIHSPVGGQGMNTGIQDSVNLGWKLARVLKGEEADDFLDAYHQERWPIGQHLLTQTDQLFTFLTSNTPTFNLFRNFLLPHALPSIANTDMPQNMMKYFSGLSIKYRRSPIVHTAAGFDGPLRGGFRAPDGPIQTVNGKQSWLQELLRGPGYHTLFFSKAADDKALEAELLKANLEKHEAQLHIITTMKSSNQKAVVDIDGELHKRYGFDTKPGFVHVRPDGYIENIGYLG</sequence>
<organism evidence="6 7">
    <name type="scientific">Gnomoniopsis smithogilvyi</name>
    <dbReference type="NCBI Taxonomy" id="1191159"/>
    <lineage>
        <taxon>Eukaryota</taxon>
        <taxon>Fungi</taxon>
        <taxon>Dikarya</taxon>
        <taxon>Ascomycota</taxon>
        <taxon>Pezizomycotina</taxon>
        <taxon>Sordariomycetes</taxon>
        <taxon>Sordariomycetidae</taxon>
        <taxon>Diaporthales</taxon>
        <taxon>Gnomoniaceae</taxon>
        <taxon>Gnomoniopsis</taxon>
    </lineage>
</organism>
<dbReference type="Gene3D" id="3.50.50.60">
    <property type="entry name" value="FAD/NAD(P)-binding domain"/>
    <property type="match status" value="1"/>
</dbReference>
<evidence type="ECO:0000259" key="5">
    <source>
        <dbReference type="Pfam" id="PF01494"/>
    </source>
</evidence>
<dbReference type="InterPro" id="IPR002938">
    <property type="entry name" value="FAD-bd"/>
</dbReference>
<dbReference type="SUPFAM" id="SSF51905">
    <property type="entry name" value="FAD/NAD(P)-binding domain"/>
    <property type="match status" value="1"/>
</dbReference>
<dbReference type="OrthoDB" id="10016252at2759"/>
<dbReference type="GO" id="GO:0016709">
    <property type="term" value="F:oxidoreductase activity, acting on paired donors, with incorporation or reduction of molecular oxygen, NAD(P)H as one donor, and incorporation of one atom of oxygen"/>
    <property type="evidence" value="ECO:0007669"/>
    <property type="project" value="UniProtKB-ARBA"/>
</dbReference>
<keyword evidence="4" id="KW-0560">Oxidoreductase</keyword>
<gene>
    <name evidence="6" type="ORF">N0V93_004258</name>
</gene>
<dbReference type="Proteomes" id="UP001140453">
    <property type="component" value="Unassembled WGS sequence"/>
</dbReference>
<dbReference type="Pfam" id="PF01494">
    <property type="entry name" value="FAD_binding_3"/>
    <property type="match status" value="1"/>
</dbReference>
<dbReference type="PANTHER" id="PTHR43004">
    <property type="entry name" value="TRK SYSTEM POTASSIUM UPTAKE PROTEIN"/>
    <property type="match status" value="1"/>
</dbReference>
<evidence type="ECO:0000256" key="1">
    <source>
        <dbReference type="ARBA" id="ARBA00001974"/>
    </source>
</evidence>
<accession>A0A9W8YSA7</accession>
<dbReference type="GO" id="GO:0071949">
    <property type="term" value="F:FAD binding"/>
    <property type="evidence" value="ECO:0007669"/>
    <property type="project" value="InterPro"/>
</dbReference>
<evidence type="ECO:0000256" key="2">
    <source>
        <dbReference type="ARBA" id="ARBA00022630"/>
    </source>
</evidence>
<dbReference type="EMBL" id="JAPEVB010000003">
    <property type="protein sequence ID" value="KAJ4390660.1"/>
    <property type="molecule type" value="Genomic_DNA"/>
</dbReference>